<reference evidence="3" key="1">
    <citation type="journal article" date="2014" name="Int. J. Syst. Evol. Microbiol.">
        <title>Complete genome sequence of Corynebacterium casei LMG S-19264T (=DSM 44701T), isolated from a smear-ripened cheese.</title>
        <authorList>
            <consortium name="US DOE Joint Genome Institute (JGI-PGF)"/>
            <person name="Walter F."/>
            <person name="Albersmeier A."/>
            <person name="Kalinowski J."/>
            <person name="Ruckert C."/>
        </authorList>
    </citation>
    <scope>NUCLEOTIDE SEQUENCE</scope>
    <source>
        <strain evidence="3">JCM 3302</strain>
    </source>
</reference>
<dbReference type="RefSeq" id="WP_189895714.1">
    <property type="nucleotide sequence ID" value="NZ_BNBC01000001.1"/>
</dbReference>
<evidence type="ECO:0000256" key="1">
    <source>
        <dbReference type="SAM" id="MobiDB-lite"/>
    </source>
</evidence>
<feature type="transmembrane region" description="Helical" evidence="2">
    <location>
        <begin position="25"/>
        <end position="48"/>
    </location>
</feature>
<sequence>MPSPTHLDDRYDEPDQLRDQVRQLLTYRATITLAIAVGLLGGLLLALLRPDGYSATSDVLVRSRMDPAFGVSNDNQVLLGTERQMALSPAVAARAAGALGEPSRAGALSAGLRVTSPPNTQILRLEYTAPTAQWAARVSNAFAEAYLADRQERTQALVARMTSGLEEQTTELSERIAAKQREKNAAATAALQGQNEELQKRISDIRAFDTTGGDIIRRAEPPTRPSGPGRAPLIGLGLLGGLLLGIVLAWLRSALEPRARSVGEVQGALGAPVLGILPGPGKDGELLEVGRSGGDRAEAYRTLAFRLRHTGGGTPGGSLLVVAPGRGGDAEAVAVNLAAALAEAGDDVLLMDATAGTPGLSARLPLVDGDLDGTGASSGAAEGRVVVDAGTAGRFTLLPDARGTGDDAPASAPLTDTLASAGSGGAALVVTRPVLESADALAVAPRVGGVLVVGGDRTRRDELKRVSELIGCSGGRILGAVLDIDTHRSPFLGASRPLPAATPTAAVRGAGELPAQHTEGTEQGEKLPQPQKSSPVQDDTVTASR</sequence>
<feature type="compositionally biased region" description="Polar residues" evidence="1">
    <location>
        <begin position="530"/>
        <end position="545"/>
    </location>
</feature>
<keyword evidence="2" id="KW-0472">Membrane</keyword>
<feature type="region of interest" description="Disordered" evidence="1">
    <location>
        <begin position="491"/>
        <end position="545"/>
    </location>
</feature>
<dbReference type="InterPro" id="IPR050445">
    <property type="entry name" value="Bact_polysacc_biosynth/exp"/>
</dbReference>
<keyword evidence="2" id="KW-0812">Transmembrane</keyword>
<reference evidence="3" key="2">
    <citation type="submission" date="2020-09" db="EMBL/GenBank/DDBJ databases">
        <authorList>
            <person name="Sun Q."/>
            <person name="Ohkuma M."/>
        </authorList>
    </citation>
    <scope>NUCLEOTIDE SEQUENCE</scope>
    <source>
        <strain evidence="3">JCM 3302</strain>
    </source>
</reference>
<dbReference type="InterPro" id="IPR027417">
    <property type="entry name" value="P-loop_NTPase"/>
</dbReference>
<accession>A0A918ZJ69</accession>
<gene>
    <name evidence="3" type="ORF">GCM10014715_04220</name>
</gene>
<name>A0A918ZJ69_9ACTN</name>
<dbReference type="PANTHER" id="PTHR32309">
    <property type="entry name" value="TYROSINE-PROTEIN KINASE"/>
    <property type="match status" value="1"/>
</dbReference>
<protein>
    <recommendedName>
        <fullName evidence="5">Lipopolysaccharide biosynthesis protein</fullName>
    </recommendedName>
</protein>
<evidence type="ECO:0000313" key="4">
    <source>
        <dbReference type="Proteomes" id="UP000641386"/>
    </source>
</evidence>
<evidence type="ECO:0000256" key="2">
    <source>
        <dbReference type="SAM" id="Phobius"/>
    </source>
</evidence>
<dbReference type="AlphaFoldDB" id="A0A918ZJ69"/>
<keyword evidence="2" id="KW-1133">Transmembrane helix</keyword>
<dbReference type="EMBL" id="BNBC01000001">
    <property type="protein sequence ID" value="GHE54388.1"/>
    <property type="molecule type" value="Genomic_DNA"/>
</dbReference>
<keyword evidence="4" id="KW-1185">Reference proteome</keyword>
<comment type="caution">
    <text evidence="3">The sequence shown here is derived from an EMBL/GenBank/DDBJ whole genome shotgun (WGS) entry which is preliminary data.</text>
</comment>
<organism evidence="3 4">
    <name type="scientific">Streptomyces spiralis</name>
    <dbReference type="NCBI Taxonomy" id="66376"/>
    <lineage>
        <taxon>Bacteria</taxon>
        <taxon>Bacillati</taxon>
        <taxon>Actinomycetota</taxon>
        <taxon>Actinomycetes</taxon>
        <taxon>Kitasatosporales</taxon>
        <taxon>Streptomycetaceae</taxon>
        <taxon>Streptomyces</taxon>
    </lineage>
</organism>
<evidence type="ECO:0008006" key="5">
    <source>
        <dbReference type="Google" id="ProtNLM"/>
    </source>
</evidence>
<evidence type="ECO:0000313" key="3">
    <source>
        <dbReference type="EMBL" id="GHE54388.1"/>
    </source>
</evidence>
<dbReference type="Proteomes" id="UP000641386">
    <property type="component" value="Unassembled WGS sequence"/>
</dbReference>
<dbReference type="Gene3D" id="3.40.50.300">
    <property type="entry name" value="P-loop containing nucleotide triphosphate hydrolases"/>
    <property type="match status" value="1"/>
</dbReference>
<proteinExistence type="predicted"/>
<dbReference type="PANTHER" id="PTHR32309:SF31">
    <property type="entry name" value="CAPSULAR EXOPOLYSACCHARIDE FAMILY"/>
    <property type="match status" value="1"/>
</dbReference>
<feature type="transmembrane region" description="Helical" evidence="2">
    <location>
        <begin position="233"/>
        <end position="251"/>
    </location>
</feature>